<dbReference type="EMBL" id="CP182909">
    <property type="protein sequence ID" value="XPM62024.1"/>
    <property type="molecule type" value="Genomic_DNA"/>
</dbReference>
<organism evidence="1 2">
    <name type="scientific">Desertifilum tharense IPPAS B-1220</name>
    <dbReference type="NCBI Taxonomy" id="1781255"/>
    <lineage>
        <taxon>Bacteria</taxon>
        <taxon>Bacillati</taxon>
        <taxon>Cyanobacteriota</taxon>
        <taxon>Cyanophyceae</taxon>
        <taxon>Desertifilales</taxon>
        <taxon>Desertifilaceae</taxon>
        <taxon>Desertifilum</taxon>
    </lineage>
</organism>
<name>A0ACD5GMV0_9CYAN</name>
<proteinExistence type="predicted"/>
<dbReference type="Proteomes" id="UP000095472">
    <property type="component" value="Chromosome"/>
</dbReference>
<evidence type="ECO:0000313" key="2">
    <source>
        <dbReference type="Proteomes" id="UP000095472"/>
    </source>
</evidence>
<gene>
    <name evidence="1" type="ORF">BH720_019105</name>
</gene>
<accession>A0ACD5GMV0</accession>
<evidence type="ECO:0000313" key="1">
    <source>
        <dbReference type="EMBL" id="XPM62024.1"/>
    </source>
</evidence>
<protein>
    <submittedName>
        <fullName evidence="1">Uncharacterized protein</fullName>
    </submittedName>
</protein>
<reference evidence="1 2" key="1">
    <citation type="journal article" date="2016" name="Genome Announc.">
        <title>Draft Genome Sequence of the Thermotolerant Cyanobacterium Desertifilum sp. IPPAS B-1220.</title>
        <authorList>
            <person name="Mironov K.S."/>
            <person name="Sinetova M.A."/>
            <person name="Bolatkhan K."/>
            <person name="Zayadan B.K."/>
            <person name="Ustinova V.V."/>
            <person name="Kupriyanova E.V."/>
            <person name="Skrypnik A.N."/>
            <person name="Gogoleva N.E."/>
            <person name="Gogolev Y.V."/>
            <person name="Los D.A."/>
        </authorList>
    </citation>
    <scope>NUCLEOTIDE SEQUENCE [LARGE SCALE GENOMIC DNA]</scope>
    <source>
        <strain evidence="1 2">IPPAS B-1220</strain>
    </source>
</reference>
<sequence length="155" mass="16630">MKSPLFLCGLLILLVGCNQNTPTPAASPNPTVYPTAASTPVVPQSENDPSKLISDTGIGEAKIGMSLGELKQALGSNAEFRVESPYIVDFDAIAVRQNGEAQYYILYPAGTTLQDGDPIELIYTENPQYRTVDGVGTANPHPNRRGCLRSTHLIL</sequence>
<keyword evidence="2" id="KW-1185">Reference proteome</keyword>